<reference evidence="1 2" key="1">
    <citation type="submission" date="2024-01" db="EMBL/GenBank/DDBJ databases">
        <title>Genome assemblies of Stephania.</title>
        <authorList>
            <person name="Yang L."/>
        </authorList>
    </citation>
    <scope>NUCLEOTIDE SEQUENCE [LARGE SCALE GENOMIC DNA]</scope>
    <source>
        <strain evidence="1">YNDBR</strain>
        <tissue evidence="1">Leaf</tissue>
    </source>
</reference>
<evidence type="ECO:0000313" key="1">
    <source>
        <dbReference type="EMBL" id="KAK9169599.1"/>
    </source>
</evidence>
<keyword evidence="2" id="KW-1185">Reference proteome</keyword>
<evidence type="ECO:0000313" key="2">
    <source>
        <dbReference type="Proteomes" id="UP001420932"/>
    </source>
</evidence>
<name>A0AAP0Q827_9MAGN</name>
<organism evidence="1 2">
    <name type="scientific">Stephania yunnanensis</name>
    <dbReference type="NCBI Taxonomy" id="152371"/>
    <lineage>
        <taxon>Eukaryota</taxon>
        <taxon>Viridiplantae</taxon>
        <taxon>Streptophyta</taxon>
        <taxon>Embryophyta</taxon>
        <taxon>Tracheophyta</taxon>
        <taxon>Spermatophyta</taxon>
        <taxon>Magnoliopsida</taxon>
        <taxon>Ranunculales</taxon>
        <taxon>Menispermaceae</taxon>
        <taxon>Menispermoideae</taxon>
        <taxon>Cissampelideae</taxon>
        <taxon>Stephania</taxon>
    </lineage>
</organism>
<comment type="caution">
    <text evidence="1">The sequence shown here is derived from an EMBL/GenBank/DDBJ whole genome shotgun (WGS) entry which is preliminary data.</text>
</comment>
<proteinExistence type="predicted"/>
<dbReference type="EMBL" id="JBBNAF010000001">
    <property type="protein sequence ID" value="KAK9169599.1"/>
    <property type="molecule type" value="Genomic_DNA"/>
</dbReference>
<gene>
    <name evidence="1" type="ORF">Syun_001739</name>
</gene>
<dbReference type="AlphaFoldDB" id="A0AAP0Q827"/>
<accession>A0AAP0Q827</accession>
<protein>
    <submittedName>
        <fullName evidence="1">Uncharacterized protein</fullName>
    </submittedName>
</protein>
<dbReference type="Proteomes" id="UP001420932">
    <property type="component" value="Unassembled WGS sequence"/>
</dbReference>
<sequence>MYISLVVDKAVVIAEDEEIDTLKLPPRICLIVFVITGSENVSQGAQEIFRLLPHTFVNPRRISKFSKVVFSFLLHTNH</sequence>